<evidence type="ECO:0000313" key="1">
    <source>
        <dbReference type="EMBL" id="QNP49337.1"/>
    </source>
</evidence>
<reference evidence="1 2" key="1">
    <citation type="submission" date="2020-08" db="EMBL/GenBank/DDBJ databases">
        <title>Genome sequence of Diaphorobacter aerolatus KACC 16536T.</title>
        <authorList>
            <person name="Hyun D.-W."/>
            <person name="Bae J.-W."/>
        </authorList>
    </citation>
    <scope>NUCLEOTIDE SEQUENCE [LARGE SCALE GENOMIC DNA]</scope>
    <source>
        <strain evidence="1 2">KACC 16536</strain>
    </source>
</reference>
<accession>A0A7H0GM21</accession>
<evidence type="ECO:0000313" key="2">
    <source>
        <dbReference type="Proteomes" id="UP000516028"/>
    </source>
</evidence>
<sequence length="172" mass="17476">MVNTNVTQSTFKLSKQWNGGQEGDTATVTATALQPGTAPVPLISTATSLANGTTGQSQSGMATVVSHGTSFTVTESIANASTSPAVYDTQLSCTNALVNGQTVTLNAAPGTQAECTMSNTLAALSIQKLASAPSDTNGSGVVGDVGDEITYTFTVTNTGGRIWPTCKSMMRC</sequence>
<evidence type="ECO:0008006" key="3">
    <source>
        <dbReference type="Google" id="ProtNLM"/>
    </source>
</evidence>
<dbReference type="RefSeq" id="WP_187724929.1">
    <property type="nucleotide sequence ID" value="NZ_CP060783.1"/>
</dbReference>
<protein>
    <recommendedName>
        <fullName evidence="3">DUF11 domain-containing protein</fullName>
    </recommendedName>
</protein>
<proteinExistence type="predicted"/>
<organism evidence="1 2">
    <name type="scientific">Diaphorobacter aerolatus</name>
    <dbReference type="NCBI Taxonomy" id="1288495"/>
    <lineage>
        <taxon>Bacteria</taxon>
        <taxon>Pseudomonadati</taxon>
        <taxon>Pseudomonadota</taxon>
        <taxon>Betaproteobacteria</taxon>
        <taxon>Burkholderiales</taxon>
        <taxon>Comamonadaceae</taxon>
        <taxon>Diaphorobacter</taxon>
    </lineage>
</organism>
<dbReference type="KEGG" id="daer:H9K75_04570"/>
<dbReference type="Proteomes" id="UP000516028">
    <property type="component" value="Chromosome"/>
</dbReference>
<name>A0A7H0GM21_9BURK</name>
<dbReference type="EMBL" id="CP060783">
    <property type="protein sequence ID" value="QNP49337.1"/>
    <property type="molecule type" value="Genomic_DNA"/>
</dbReference>
<dbReference type="AlphaFoldDB" id="A0A7H0GM21"/>
<keyword evidence="2" id="KW-1185">Reference proteome</keyword>
<gene>
    <name evidence="1" type="ORF">H9K75_04570</name>
</gene>